<evidence type="ECO:0000259" key="3">
    <source>
        <dbReference type="PROSITE" id="PS50853"/>
    </source>
</evidence>
<name>A0AAN4W222_9BACT</name>
<organism evidence="4 5">
    <name type="scientific">Persicobacter diffluens</name>
    <dbReference type="NCBI Taxonomy" id="981"/>
    <lineage>
        <taxon>Bacteria</taxon>
        <taxon>Pseudomonadati</taxon>
        <taxon>Bacteroidota</taxon>
        <taxon>Cytophagia</taxon>
        <taxon>Cytophagales</taxon>
        <taxon>Persicobacteraceae</taxon>
        <taxon>Persicobacter</taxon>
    </lineage>
</organism>
<evidence type="ECO:0000313" key="4">
    <source>
        <dbReference type="EMBL" id="GJM63075.1"/>
    </source>
</evidence>
<evidence type="ECO:0000256" key="2">
    <source>
        <dbReference type="SAM" id="SignalP"/>
    </source>
</evidence>
<keyword evidence="2" id="KW-0732">Signal</keyword>
<feature type="signal peptide" evidence="2">
    <location>
        <begin position="1"/>
        <end position="22"/>
    </location>
</feature>
<feature type="chain" id="PRO_5042820332" description="Fibronectin type-III domain-containing protein" evidence="2">
    <location>
        <begin position="23"/>
        <end position="1876"/>
    </location>
</feature>
<dbReference type="InterPro" id="IPR036116">
    <property type="entry name" value="FN3_sf"/>
</dbReference>
<dbReference type="CDD" id="cd00063">
    <property type="entry name" value="FN3"/>
    <property type="match status" value="1"/>
</dbReference>
<dbReference type="CDD" id="cd20739">
    <property type="entry name" value="PoNe_DUF637"/>
    <property type="match status" value="1"/>
</dbReference>
<dbReference type="InterPro" id="IPR049762">
    <property type="entry name" value="PoNe_dom"/>
</dbReference>
<dbReference type="InterPro" id="IPR003961">
    <property type="entry name" value="FN3_dom"/>
</dbReference>
<comment type="caution">
    <text evidence="4">The sequence shown here is derived from an EMBL/GenBank/DDBJ whole genome shotgun (WGS) entry which is preliminary data.</text>
</comment>
<dbReference type="RefSeq" id="WP_338238284.1">
    <property type="nucleotide sequence ID" value="NZ_BQKE01000002.1"/>
</dbReference>
<reference evidence="4 5" key="1">
    <citation type="submission" date="2021-12" db="EMBL/GenBank/DDBJ databases">
        <title>Genome sequencing of bacteria with rrn-lacking chromosome and rrn-plasmid.</title>
        <authorList>
            <person name="Anda M."/>
            <person name="Iwasaki W."/>
        </authorList>
    </citation>
    <scope>NUCLEOTIDE SEQUENCE [LARGE SCALE GENOMIC DNA]</scope>
    <source>
        <strain evidence="4 5">NBRC 15940</strain>
    </source>
</reference>
<evidence type="ECO:0000313" key="5">
    <source>
        <dbReference type="Proteomes" id="UP001310022"/>
    </source>
</evidence>
<evidence type="ECO:0000256" key="1">
    <source>
        <dbReference type="SAM" id="Coils"/>
    </source>
</evidence>
<feature type="coiled-coil region" evidence="1">
    <location>
        <begin position="497"/>
        <end position="592"/>
    </location>
</feature>
<dbReference type="InterPro" id="IPR013783">
    <property type="entry name" value="Ig-like_fold"/>
</dbReference>
<gene>
    <name evidence="4" type="ORF">PEDI_36270</name>
</gene>
<proteinExistence type="predicted"/>
<sequence length="1876" mass="208884">MKKSILTLLYFLLLSPFGELFAQNYPVQANLVLTPPYGIRLSDYAAPGNQMIKGQVWLKDLNQPELPVRFKVKVEELSGKITLETTPQFLPDPLYIMGGQPEMLDGSNLGIYFDLANLHTTRGSINSITTNGGKLPDGLYRFSLQVLEYYTGRLISNTPMQQAFLTQSDPPQLILPMEQMLVEARDPQYLVFSWNPRHLASPNRPQNVTYRFQIVEILREGQTAGDAFATTQPIVDEWDIMASAYQLGPADSPLMPGNWYAWRVQAYDEDELGLLKNEGWSEMRLFQYGVACTECGDLMVETVTPSRVELAWTGTQGHMEWEVRHRPVAEEGQAVLEWTYDSFLMERGNIRRLSPAVKYEFQVRGKCGAQEGEWSASVFATTGEAEEKPYICEGGELIINWENSEPLASALQVGDTFTAADFTVTVTEARFNGSTHSGVGMIQIKSLNKVFFGVAFNDIELNTDYKLIHGEVLVTGMDSNLIDPALADAIMKGVDALDDFLREAEAIAEIIDNIKDKDEATHKADEELQAAKDEVNKAKEELKDAEDALKDAKKIEDEDERNAAIAKAEEDKKAAEDKLNAAKDAESQARGNVMDAIKDYMGKGSKELLAFTAGVNRCMQAEAGMVRQQEAERTLTAAEAVLVFLAKMDGKQAPDINLRDYAGLSEEEALAKCEEMASQVVDMLDGRAADGTAEAGILTAINQARTSVYLFQQIFGLGYDMLADDDALREGCENWATEQSLTFSAHESTGFDAGGRGFDNDVFDAVQCGDDLILYPFIAIEKGQNGKIKYDTDATETVYFRPVDAPARAKEGDPQGTELYALNNKKTLWEAYQTIDNQEQVLGKVNVLPFEPKTIKLYIKPVDDTTPPSKAAVESYLASVYGPYFIKFEVEILPKVSGLDWDENGDGKLASGDEEHGNLANYTSEQSKLIAAFKKVHNRGKDELVAFWAPTASKSGLAGFFPQGRAYGFLYAPDNSEQTYHTLAHELGHGAFNLKHPFQRFEGEVEAGTTDNLMDYSAPAKALYAYQWNLLHQPLKVLGIENEDGESEQEVQEDDQSIFTFIHKEFISLNEKTGAIAFLYFGFCDQPPVIQGNKVLRRELRDDSDDIYASELYSPEYPTLKFLLVQQKEGGVEISSHDPMPSNQLKESLLPVLSNLDLNDVNSKSLVVFKNKQIADGLNCTAYLSDQIAEWDFCKEDPTKQEYTYIFNAIYDCFGDLDAISGSSGLGDLRNAIAESLNTPLIDENGEYKETIKVSIKTADEAIEYLQSPHLADGLSEEISIDIDFNESDPTASKYVVKLSDNYRNYLKSLNPSLTDEILNEIEDFMSKYLAKAQINICKGGADCDSNPFNWLQIANLNLQSLVKTSNVSDAMWWKDKPASEGANLYHLVELKTNVWRPLAAGIVDGGVEEFTALPDALRMVMEFVAKPEELEALQAHVKKEGLGNIVASAIGRELRLATENESYGTYLGSKMVTQVATFICGVTGIMANVDFEKVVSSLKKLDSKPHLNQYIYQLRKAPQEMANQMEVFSKVVQKLGDDLSGLENIVANTKSLNVKHLFNDINSNIKIYDILKKRHELIPAWEELIVESTGSFNRKIRAGYVSITSQSNLEVYYLARRMLEGDAEYLGKLKGLFGKDAKVSRQMVLDQMATITDGQKLRDFINKFSKIEFPASLQEINIQIPSSLKEELATLINNRKARKEAWENAKKLAGDPPSAAEKAEITKHWNDFVSTSEKLGEESSRRIIKENYPNAKELVLDLGDKAKQGTLDLVFEVEEKGLKKFIIVEAKGGSASMGTISTASGVAQQGSRKYLDEILDKMYKKAFDNGKFEELEKIISLQDALVTGDSKGMLEYLYIRQGIDKAGELGVPEFSKFKL</sequence>
<dbReference type="SUPFAM" id="SSF49265">
    <property type="entry name" value="Fibronectin type III"/>
    <property type="match status" value="1"/>
</dbReference>
<keyword evidence="5" id="KW-1185">Reference proteome</keyword>
<dbReference type="Proteomes" id="UP001310022">
    <property type="component" value="Unassembled WGS sequence"/>
</dbReference>
<dbReference type="EMBL" id="BQKE01000002">
    <property type="protein sequence ID" value="GJM63075.1"/>
    <property type="molecule type" value="Genomic_DNA"/>
</dbReference>
<dbReference type="PROSITE" id="PS50853">
    <property type="entry name" value="FN3"/>
    <property type="match status" value="1"/>
</dbReference>
<accession>A0AAN4W222</accession>
<keyword evidence="1" id="KW-0175">Coiled coil</keyword>
<protein>
    <recommendedName>
        <fullName evidence="3">Fibronectin type-III domain-containing protein</fullName>
    </recommendedName>
</protein>
<feature type="domain" description="Fibronectin type-III" evidence="3">
    <location>
        <begin position="294"/>
        <end position="385"/>
    </location>
</feature>
<dbReference type="Gene3D" id="2.60.40.10">
    <property type="entry name" value="Immunoglobulins"/>
    <property type="match status" value="1"/>
</dbReference>